<dbReference type="Proteomes" id="UP000070258">
    <property type="component" value="Unassembled WGS sequence"/>
</dbReference>
<dbReference type="AlphaFoldDB" id="A0A138A7Q8"/>
<name>A0A138A7Q8_9ACTN</name>
<organism evidence="2 3">
    <name type="scientific">Tsukamurella pseudospumae</name>
    <dbReference type="NCBI Taxonomy" id="239498"/>
    <lineage>
        <taxon>Bacteria</taxon>
        <taxon>Bacillati</taxon>
        <taxon>Actinomycetota</taxon>
        <taxon>Actinomycetes</taxon>
        <taxon>Mycobacteriales</taxon>
        <taxon>Tsukamurellaceae</taxon>
        <taxon>Tsukamurella</taxon>
    </lineage>
</organism>
<protein>
    <submittedName>
        <fullName evidence="2">Uncharacterized protein</fullName>
    </submittedName>
</protein>
<dbReference type="EMBL" id="LSRF01000056">
    <property type="protein sequence ID" value="KXP06488.1"/>
    <property type="molecule type" value="Genomic_DNA"/>
</dbReference>
<reference evidence="3" key="1">
    <citation type="submission" date="2016-02" db="EMBL/GenBank/DDBJ databases">
        <authorList>
            <person name="Wen L."/>
            <person name="He K."/>
            <person name="Yang H."/>
        </authorList>
    </citation>
    <scope>NUCLEOTIDE SEQUENCE [LARGE SCALE GENOMIC DNA]</scope>
    <source>
        <strain evidence="3">JCM 15929</strain>
    </source>
</reference>
<sequence>MFSQPASRSLSMPSFGSTAANRSPPRIGVSCLGPIAVRYQSASTRLRFPASSATYAAPMAVPIRSKDCSDCPVWKRTPSDWRCRTHGSIHTCPVGPSSRRMIQPLRSVMPCPRPFHRKASPMLPTHFTEVFLPLLACRSWVTVWMKIVRKYSERRSASM</sequence>
<feature type="region of interest" description="Disordered" evidence="1">
    <location>
        <begin position="1"/>
        <end position="23"/>
    </location>
</feature>
<feature type="compositionally biased region" description="Polar residues" evidence="1">
    <location>
        <begin position="1"/>
        <end position="21"/>
    </location>
</feature>
<comment type="caution">
    <text evidence="2">The sequence shown here is derived from an EMBL/GenBank/DDBJ whole genome shotgun (WGS) entry which is preliminary data.</text>
</comment>
<gene>
    <name evidence="2" type="ORF">AXK60_10400</name>
</gene>
<evidence type="ECO:0000256" key="1">
    <source>
        <dbReference type="SAM" id="MobiDB-lite"/>
    </source>
</evidence>
<evidence type="ECO:0000313" key="3">
    <source>
        <dbReference type="Proteomes" id="UP000070258"/>
    </source>
</evidence>
<evidence type="ECO:0000313" key="2">
    <source>
        <dbReference type="EMBL" id="KXP06488.1"/>
    </source>
</evidence>
<accession>A0A138A7Q8</accession>
<proteinExistence type="predicted"/>